<dbReference type="EMBL" id="FNDI01000022">
    <property type="protein sequence ID" value="SDI70739.1"/>
    <property type="molecule type" value="Genomic_DNA"/>
</dbReference>
<gene>
    <name evidence="1" type="ORF">SAMN04487926_12263</name>
</gene>
<proteinExistence type="predicted"/>
<accession>A0A7Z7FLY7</accession>
<evidence type="ECO:0000313" key="2">
    <source>
        <dbReference type="Proteomes" id="UP000198900"/>
    </source>
</evidence>
<dbReference type="Pfam" id="PF13289">
    <property type="entry name" value="SIR2_2"/>
    <property type="match status" value="1"/>
</dbReference>
<dbReference type="AlphaFoldDB" id="A0A7Z7FLY7"/>
<dbReference type="Proteomes" id="UP000198900">
    <property type="component" value="Unassembled WGS sequence"/>
</dbReference>
<sequence length="1161" mass="129975">MVGAGFSRAASRHADGVTKPPLWRDFAKSLAAQLDPSDSDLPFSDPLRLAEQYRSYFGDAALHDLIRAQIHDGALHIGSLHEDLLRLPWSEVLTTNWDTLLERASESLHERAYSVVSRESDLARMRSPRIVKLHGTIGVTDQYIVAQEDYRRYPEKYAAFVNFARQVFIENELCLLGFSGDDPNFIQWAGWVRDRLGNLARRIYLVGAFNLPASARRFLESINVAAIDLWDAVAEIDDHNLKHQRATELFLQALQRHKPKEEYEWTPTRLKRQHAGNDENVRMYKEPAFGALLLKGHLETLARDRETYPGWLTCPPDIRWLLKSQISSPFPNVDIIASLDGASRATLLYEIAWRHDTAWEPVPPWLRKEFNAVADPALPCGISKRQQLEMALFLAKLARRDNDSVEFEKWAAVISEHAIHFPDSRAEIAYQRAVLALERLDYASVPSLVDAIRGEDPVWKLKRASILCELLQYEEGDRLISNAYKQLLEQSRQAPNSVRVRSRLAWARWLFVNSDRSRRDQRVDGSVGKEWRCDPIDQFDHVNDEIAGQRERFLKRAYSVEPLFPTGHYQDNASDGADVDAPTSYVLTCLADAVGLPLRLKDVDILARDVRGIITSTPSSNSMSRFVMAIRSAGSDSNEVVKQVFSRIALARYERETVEDLATRIEAAIGFWRSRTISGLHGSPSQASRLLRVLMEVLARITVRLPVSRAVDTFRLGLSLANDPSLRDFPLFEAMGHLLEYPLKCIPEEQRGELLVDVLSFPLANEMGFDDIRRDYRWPNPVIEDVFARIPGPRLDARIQELIVHARQGSPAQTATLLRLLPLVQGGILTSAELKGLASAVWGEDCDYQSLPDTGLFLNALHVLPAPDKDAATEVLARTLFDVNAEPFLTRAHLLAVSGVADRKGSPLLPTPEQAIACFDRIVSWRPVVSHGSDDAERREQDSLIAAMGEVLTFSVVPALSKESRNHTRYERLLSFQQELYVSEAMGAFPYFCHLGDDVIEEIESRIVKGLQARESSAVGWAAHALHTWRGLAASGSVPAPHERLVARMVYLIEAGKEVGLHSLLWYVHEMLNVGGLPDSLIEVLGESIAHIFDEADYANVDPAGQEAVTAPIVRCNCATVAGDLMAVSPSDALSRLIDKAKQDPLPEVRFAVLNPSLAGN</sequence>
<name>A0A7Z7FLY7_9BURK</name>
<organism evidence="1 2">
    <name type="scientific">Paraburkholderia steynii</name>
    <dbReference type="NCBI Taxonomy" id="1245441"/>
    <lineage>
        <taxon>Bacteria</taxon>
        <taxon>Pseudomonadati</taxon>
        <taxon>Pseudomonadota</taxon>
        <taxon>Betaproteobacteria</taxon>
        <taxon>Burkholderiales</taxon>
        <taxon>Burkholderiaceae</taxon>
        <taxon>Paraburkholderia</taxon>
    </lineage>
</organism>
<comment type="caution">
    <text evidence="1">The sequence shown here is derived from an EMBL/GenBank/DDBJ whole genome shotgun (WGS) entry which is preliminary data.</text>
</comment>
<reference evidence="1" key="1">
    <citation type="submission" date="2016-10" db="EMBL/GenBank/DDBJ databases">
        <authorList>
            <person name="Varghese N."/>
            <person name="Submissions S."/>
        </authorList>
    </citation>
    <scope>NUCLEOTIDE SEQUENCE [LARGE SCALE GENOMIC DNA]</scope>
    <source>
        <strain evidence="1">YR281</strain>
    </source>
</reference>
<keyword evidence="2" id="KW-1185">Reference proteome</keyword>
<protein>
    <submittedName>
        <fullName evidence="1">SIR2-like domain-containing protein</fullName>
    </submittedName>
</protein>
<evidence type="ECO:0000313" key="1">
    <source>
        <dbReference type="EMBL" id="SDI70739.1"/>
    </source>
</evidence>